<comment type="caution">
    <text evidence="2">The sequence shown here is derived from an EMBL/GenBank/DDBJ whole genome shotgun (WGS) entry which is preliminary data.</text>
</comment>
<feature type="region of interest" description="Disordered" evidence="1">
    <location>
        <begin position="36"/>
        <end position="75"/>
    </location>
</feature>
<keyword evidence="3" id="KW-1185">Reference proteome</keyword>
<protein>
    <submittedName>
        <fullName evidence="2">Uncharacterized protein</fullName>
    </submittedName>
</protein>
<evidence type="ECO:0000313" key="2">
    <source>
        <dbReference type="EMBL" id="PON51097.1"/>
    </source>
</evidence>
<sequence>RRLIEKRWRDVLKFRGYSSSLTFWASFRRATPMTGVFGDAGSDGGGGLSRKQPEMARSSAAERKNEDDDIVEKKR</sequence>
<dbReference type="Proteomes" id="UP000237000">
    <property type="component" value="Unassembled WGS sequence"/>
</dbReference>
<evidence type="ECO:0000256" key="1">
    <source>
        <dbReference type="SAM" id="MobiDB-lite"/>
    </source>
</evidence>
<reference evidence="3" key="1">
    <citation type="submission" date="2016-06" db="EMBL/GenBank/DDBJ databases">
        <title>Parallel loss of symbiosis genes in relatives of nitrogen-fixing non-legume Parasponia.</title>
        <authorList>
            <person name="Van Velzen R."/>
            <person name="Holmer R."/>
            <person name="Bu F."/>
            <person name="Rutten L."/>
            <person name="Van Zeijl A."/>
            <person name="Liu W."/>
            <person name="Santuari L."/>
            <person name="Cao Q."/>
            <person name="Sharma T."/>
            <person name="Shen D."/>
            <person name="Roswanjaya Y."/>
            <person name="Wardhani T."/>
            <person name="Kalhor M.S."/>
            <person name="Jansen J."/>
            <person name="Van den Hoogen J."/>
            <person name="Gungor B."/>
            <person name="Hartog M."/>
            <person name="Hontelez J."/>
            <person name="Verver J."/>
            <person name="Yang W.-C."/>
            <person name="Schijlen E."/>
            <person name="Repin R."/>
            <person name="Schilthuizen M."/>
            <person name="Schranz E."/>
            <person name="Heidstra R."/>
            <person name="Miyata K."/>
            <person name="Fedorova E."/>
            <person name="Kohlen W."/>
            <person name="Bisseling T."/>
            <person name="Smit S."/>
            <person name="Geurts R."/>
        </authorList>
    </citation>
    <scope>NUCLEOTIDE SEQUENCE [LARGE SCALE GENOMIC DNA]</scope>
    <source>
        <strain evidence="3">cv. RG33-2</strain>
    </source>
</reference>
<feature type="non-terminal residue" evidence="2">
    <location>
        <position position="1"/>
    </location>
</feature>
<proteinExistence type="predicted"/>
<dbReference type="EMBL" id="JXTC01000478">
    <property type="protein sequence ID" value="PON51097.1"/>
    <property type="molecule type" value="Genomic_DNA"/>
</dbReference>
<name>A0A2P5BQM9_TREOI</name>
<organism evidence="2 3">
    <name type="scientific">Trema orientale</name>
    <name type="common">Charcoal tree</name>
    <name type="synonym">Celtis orientalis</name>
    <dbReference type="NCBI Taxonomy" id="63057"/>
    <lineage>
        <taxon>Eukaryota</taxon>
        <taxon>Viridiplantae</taxon>
        <taxon>Streptophyta</taxon>
        <taxon>Embryophyta</taxon>
        <taxon>Tracheophyta</taxon>
        <taxon>Spermatophyta</taxon>
        <taxon>Magnoliopsida</taxon>
        <taxon>eudicotyledons</taxon>
        <taxon>Gunneridae</taxon>
        <taxon>Pentapetalae</taxon>
        <taxon>rosids</taxon>
        <taxon>fabids</taxon>
        <taxon>Rosales</taxon>
        <taxon>Cannabaceae</taxon>
        <taxon>Trema</taxon>
    </lineage>
</organism>
<gene>
    <name evidence="2" type="ORF">TorRG33x02_312320</name>
</gene>
<dbReference type="AlphaFoldDB" id="A0A2P5BQM9"/>
<dbReference type="InParanoid" id="A0A2P5BQM9"/>
<evidence type="ECO:0000313" key="3">
    <source>
        <dbReference type="Proteomes" id="UP000237000"/>
    </source>
</evidence>
<accession>A0A2P5BQM9</accession>